<evidence type="ECO:0000256" key="2">
    <source>
        <dbReference type="ARBA" id="ARBA00008085"/>
    </source>
</evidence>
<comment type="similarity">
    <text evidence="2">Belongs to the GTP cyclohydrolase I family.</text>
</comment>
<proteinExistence type="inferred from homology"/>
<evidence type="ECO:0000256" key="4">
    <source>
        <dbReference type="ARBA" id="ARBA00017272"/>
    </source>
</evidence>
<evidence type="ECO:0000256" key="5">
    <source>
        <dbReference type="ARBA" id="ARBA00022801"/>
    </source>
</evidence>
<dbReference type="GO" id="GO:0005525">
    <property type="term" value="F:GTP binding"/>
    <property type="evidence" value="ECO:0007669"/>
    <property type="project" value="TreeGrafter"/>
</dbReference>
<keyword evidence="6" id="KW-0783">Tetrahydrobiopterin biosynthesis</keyword>
<evidence type="ECO:0000256" key="3">
    <source>
        <dbReference type="ARBA" id="ARBA00012715"/>
    </source>
</evidence>
<evidence type="ECO:0000256" key="7">
    <source>
        <dbReference type="ARBA" id="ARBA00030854"/>
    </source>
</evidence>
<dbReference type="PANTHER" id="PTHR11109:SF7">
    <property type="entry name" value="GTP CYCLOHYDROLASE 1"/>
    <property type="match status" value="1"/>
</dbReference>
<feature type="region of interest" description="Disordered" evidence="8">
    <location>
        <begin position="1"/>
        <end position="28"/>
    </location>
</feature>
<dbReference type="GO" id="GO:0008270">
    <property type="term" value="F:zinc ion binding"/>
    <property type="evidence" value="ECO:0007669"/>
    <property type="project" value="TreeGrafter"/>
</dbReference>
<evidence type="ECO:0000313" key="11">
    <source>
        <dbReference type="Proteomes" id="UP000663860"/>
    </source>
</evidence>
<dbReference type="UniPathway" id="UPA00848">
    <property type="reaction ID" value="UER00151"/>
</dbReference>
<dbReference type="Gene3D" id="1.10.286.10">
    <property type="match status" value="1"/>
</dbReference>
<organism evidence="10 11">
    <name type="scientific">Adineta steineri</name>
    <dbReference type="NCBI Taxonomy" id="433720"/>
    <lineage>
        <taxon>Eukaryota</taxon>
        <taxon>Metazoa</taxon>
        <taxon>Spiralia</taxon>
        <taxon>Gnathifera</taxon>
        <taxon>Rotifera</taxon>
        <taxon>Eurotatoria</taxon>
        <taxon>Bdelloidea</taxon>
        <taxon>Adinetida</taxon>
        <taxon>Adinetidae</taxon>
        <taxon>Adineta</taxon>
    </lineage>
</organism>
<dbReference type="SUPFAM" id="SSF55620">
    <property type="entry name" value="Tetrahydrobiopterin biosynthesis enzymes-like"/>
    <property type="match status" value="1"/>
</dbReference>
<feature type="non-terminal residue" evidence="10">
    <location>
        <position position="1"/>
    </location>
</feature>
<dbReference type="Proteomes" id="UP000663860">
    <property type="component" value="Unassembled WGS sequence"/>
</dbReference>
<protein>
    <recommendedName>
        <fullName evidence="4">GTP cyclohydrolase 1</fullName>
        <ecNumber evidence="3">3.5.4.16</ecNumber>
    </recommendedName>
    <alternativeName>
        <fullName evidence="7">GTP cyclohydrolase I</fullName>
    </alternativeName>
</protein>
<evidence type="ECO:0000313" key="10">
    <source>
        <dbReference type="EMBL" id="CAF1504114.1"/>
    </source>
</evidence>
<sequence>IFNTMSSASQLKTNENDEKSHSLTNGSAPLLNGEVEEVCRGLLKTPKRAAEAILFFTKGYEQSVLDVVSDAIFDEECDNMVVIKGIDIYSLCEHHL</sequence>
<evidence type="ECO:0000256" key="8">
    <source>
        <dbReference type="SAM" id="MobiDB-lite"/>
    </source>
</evidence>
<name>A0A815TB99_9BILA</name>
<dbReference type="GO" id="GO:0006729">
    <property type="term" value="P:tetrahydrobiopterin biosynthetic process"/>
    <property type="evidence" value="ECO:0007669"/>
    <property type="project" value="UniProtKB-KW"/>
</dbReference>
<evidence type="ECO:0000259" key="9">
    <source>
        <dbReference type="Pfam" id="PF01227"/>
    </source>
</evidence>
<dbReference type="GO" id="GO:0003934">
    <property type="term" value="F:GTP cyclohydrolase I activity"/>
    <property type="evidence" value="ECO:0007669"/>
    <property type="project" value="UniProtKB-EC"/>
</dbReference>
<feature type="domain" description="GTP cyclohydrolase I" evidence="9">
    <location>
        <begin position="38"/>
        <end position="96"/>
    </location>
</feature>
<dbReference type="EMBL" id="CAJNOE010003566">
    <property type="protein sequence ID" value="CAF1504114.1"/>
    <property type="molecule type" value="Genomic_DNA"/>
</dbReference>
<dbReference type="Gene3D" id="3.30.1130.10">
    <property type="match status" value="1"/>
</dbReference>
<dbReference type="EC" id="3.5.4.16" evidence="3"/>
<accession>A0A815TB99</accession>
<evidence type="ECO:0000256" key="1">
    <source>
        <dbReference type="ARBA" id="ARBA00005080"/>
    </source>
</evidence>
<dbReference type="InterPro" id="IPR018234">
    <property type="entry name" value="GTP_CycHdrlase_I_CS"/>
</dbReference>
<dbReference type="InterPro" id="IPR043134">
    <property type="entry name" value="GTP-CH-I_N"/>
</dbReference>
<dbReference type="PROSITE" id="PS00859">
    <property type="entry name" value="GTP_CYCLOHYDROL_1_1"/>
    <property type="match status" value="1"/>
</dbReference>
<dbReference type="InterPro" id="IPR020602">
    <property type="entry name" value="GTP_CycHdrlase_I_dom"/>
</dbReference>
<dbReference type="InterPro" id="IPR001474">
    <property type="entry name" value="GTP_CycHdrlase_I"/>
</dbReference>
<dbReference type="InterPro" id="IPR043133">
    <property type="entry name" value="GTP-CH-I_C/QueF"/>
</dbReference>
<dbReference type="GO" id="GO:0046654">
    <property type="term" value="P:tetrahydrofolate biosynthetic process"/>
    <property type="evidence" value="ECO:0007669"/>
    <property type="project" value="InterPro"/>
</dbReference>
<dbReference type="PANTHER" id="PTHR11109">
    <property type="entry name" value="GTP CYCLOHYDROLASE I"/>
    <property type="match status" value="1"/>
</dbReference>
<keyword evidence="5" id="KW-0378">Hydrolase</keyword>
<gene>
    <name evidence="10" type="ORF">IZO911_LOCUS45148</name>
</gene>
<dbReference type="AlphaFoldDB" id="A0A815TB99"/>
<reference evidence="10" key="1">
    <citation type="submission" date="2021-02" db="EMBL/GenBank/DDBJ databases">
        <authorList>
            <person name="Nowell W R."/>
        </authorList>
    </citation>
    <scope>NUCLEOTIDE SEQUENCE</scope>
</reference>
<comment type="caution">
    <text evidence="10">The sequence shown here is derived from an EMBL/GenBank/DDBJ whole genome shotgun (WGS) entry which is preliminary data.</text>
</comment>
<comment type="pathway">
    <text evidence="1">Cofactor biosynthesis; 7,8-dihydroneopterin triphosphate biosynthesis; 7,8-dihydroneopterin triphosphate from GTP: step 1/1.</text>
</comment>
<feature type="compositionally biased region" description="Polar residues" evidence="8">
    <location>
        <begin position="1"/>
        <end position="13"/>
    </location>
</feature>
<evidence type="ECO:0000256" key="6">
    <source>
        <dbReference type="ARBA" id="ARBA00023007"/>
    </source>
</evidence>
<dbReference type="GO" id="GO:0005737">
    <property type="term" value="C:cytoplasm"/>
    <property type="evidence" value="ECO:0007669"/>
    <property type="project" value="TreeGrafter"/>
</dbReference>
<dbReference type="Pfam" id="PF01227">
    <property type="entry name" value="GTP_cyclohydroI"/>
    <property type="match status" value="1"/>
</dbReference>